<organism evidence="1">
    <name type="scientific">bioreactor metagenome</name>
    <dbReference type="NCBI Taxonomy" id="1076179"/>
    <lineage>
        <taxon>unclassified sequences</taxon>
        <taxon>metagenomes</taxon>
        <taxon>ecological metagenomes</taxon>
    </lineage>
</organism>
<proteinExistence type="predicted"/>
<reference evidence="1" key="1">
    <citation type="submission" date="2019-08" db="EMBL/GenBank/DDBJ databases">
        <authorList>
            <person name="Kucharzyk K."/>
            <person name="Murdoch R.W."/>
            <person name="Higgins S."/>
            <person name="Loffler F."/>
        </authorList>
    </citation>
    <scope>NUCLEOTIDE SEQUENCE</scope>
</reference>
<dbReference type="EMBL" id="VSSQ01092396">
    <property type="protein sequence ID" value="MPN37631.1"/>
    <property type="molecule type" value="Genomic_DNA"/>
</dbReference>
<dbReference type="AlphaFoldDB" id="A0A645HF44"/>
<accession>A0A645HF44</accession>
<sequence>MVARHRNVLHRIADGRRAGRSSQCTDAALQRCNALFEYIGGGVHQTGVNIAAFCQAKAACRLCGVFKDVRGCRINRYSAGIGCGVGLLLPDVYLKCFKTIIFISHITLLLLIHTNFL</sequence>
<comment type="caution">
    <text evidence="1">The sequence shown here is derived from an EMBL/GenBank/DDBJ whole genome shotgun (WGS) entry which is preliminary data.</text>
</comment>
<gene>
    <name evidence="1" type="ORF">SDC9_185151</name>
</gene>
<name>A0A645HF44_9ZZZZ</name>
<protein>
    <submittedName>
        <fullName evidence="1">Uncharacterized protein</fullName>
    </submittedName>
</protein>
<evidence type="ECO:0000313" key="1">
    <source>
        <dbReference type="EMBL" id="MPN37631.1"/>
    </source>
</evidence>